<dbReference type="eggNOG" id="COG1705">
    <property type="taxonomic scope" value="Bacteria"/>
</dbReference>
<dbReference type="RefSeq" id="WP_006740263.1">
    <property type="nucleotide sequence ID" value="NZ_AEUZ02000001.1"/>
</dbReference>
<evidence type="ECO:0000256" key="1">
    <source>
        <dbReference type="SAM" id="MobiDB-lite"/>
    </source>
</evidence>
<dbReference type="InterPro" id="IPR007921">
    <property type="entry name" value="CHAP_dom"/>
</dbReference>
<evidence type="ECO:0000313" key="4">
    <source>
        <dbReference type="EMBL" id="EHJ57560.1"/>
    </source>
</evidence>
<feature type="chain" id="PRO_5003479861" evidence="2">
    <location>
        <begin position="27"/>
        <end position="846"/>
    </location>
</feature>
<organism evidence="4 5">
    <name type="scientific">Streptococcus urinalis 2285-97</name>
    <dbReference type="NCBI Taxonomy" id="764291"/>
    <lineage>
        <taxon>Bacteria</taxon>
        <taxon>Bacillati</taxon>
        <taxon>Bacillota</taxon>
        <taxon>Bacilli</taxon>
        <taxon>Lactobacillales</taxon>
        <taxon>Streptococcaceae</taxon>
        <taxon>Streptococcus</taxon>
    </lineage>
</organism>
<dbReference type="Gene3D" id="3.90.1720.10">
    <property type="entry name" value="endopeptidase domain like (from Nostoc punctiforme)"/>
    <property type="match status" value="2"/>
</dbReference>
<dbReference type="InterPro" id="IPR038765">
    <property type="entry name" value="Papain-like_cys_pep_sf"/>
</dbReference>
<dbReference type="Pfam" id="PF08481">
    <property type="entry name" value="GBS_Bsp-like"/>
    <property type="match status" value="3"/>
</dbReference>
<name>G5KFQ5_9STRE</name>
<feature type="region of interest" description="Disordered" evidence="1">
    <location>
        <begin position="49"/>
        <end position="126"/>
    </location>
</feature>
<dbReference type="AlphaFoldDB" id="G5KFQ5"/>
<dbReference type="eggNOG" id="COG3942">
    <property type="taxonomic scope" value="Bacteria"/>
</dbReference>
<dbReference type="InterPro" id="IPR013688">
    <property type="entry name" value="GBS_Bsp-like"/>
</dbReference>
<protein>
    <submittedName>
        <fullName evidence="4">GBS Bsp-like repeat protein</fullName>
    </submittedName>
</protein>
<gene>
    <name evidence="4" type="ORF">STRUR_1063</name>
</gene>
<keyword evidence="5" id="KW-1185">Reference proteome</keyword>
<proteinExistence type="predicted"/>
<dbReference type="EMBL" id="AEUZ02000001">
    <property type="protein sequence ID" value="EHJ57560.1"/>
    <property type="molecule type" value="Genomic_DNA"/>
</dbReference>
<dbReference type="SUPFAM" id="SSF54001">
    <property type="entry name" value="Cysteine proteinases"/>
    <property type="match status" value="2"/>
</dbReference>
<feature type="compositionally biased region" description="Low complexity" evidence="1">
    <location>
        <begin position="63"/>
        <end position="75"/>
    </location>
</feature>
<feature type="compositionally biased region" description="Polar residues" evidence="1">
    <location>
        <begin position="95"/>
        <end position="126"/>
    </location>
</feature>
<dbReference type="STRING" id="764291.STRUR_1063"/>
<feature type="compositionally biased region" description="Polar residues" evidence="1">
    <location>
        <begin position="76"/>
        <end position="86"/>
    </location>
</feature>
<keyword evidence="2" id="KW-0732">Signal</keyword>
<evidence type="ECO:0000313" key="5">
    <source>
        <dbReference type="Proteomes" id="UP000005388"/>
    </source>
</evidence>
<comment type="caution">
    <text evidence="4">The sequence shown here is derived from an EMBL/GenBank/DDBJ whole genome shotgun (WGS) entry which is preliminary data.</text>
</comment>
<feature type="signal peptide" evidence="2">
    <location>
        <begin position="1"/>
        <end position="26"/>
    </location>
</feature>
<evidence type="ECO:0000256" key="2">
    <source>
        <dbReference type="SAM" id="SignalP"/>
    </source>
</evidence>
<dbReference type="PROSITE" id="PS50911">
    <property type="entry name" value="CHAP"/>
    <property type="match status" value="2"/>
</dbReference>
<feature type="domain" description="Peptidase C51" evidence="3">
    <location>
        <begin position="719"/>
        <end position="845"/>
    </location>
</feature>
<dbReference type="Pfam" id="PF05257">
    <property type="entry name" value="CHAP"/>
    <property type="match status" value="2"/>
</dbReference>
<reference evidence="4 5" key="1">
    <citation type="journal article" date="2014" name="Int. J. Syst. Evol. Microbiol.">
        <title>Phylogenomics and the dynamic genome evolution of the genus Streptococcus.</title>
        <authorList>
            <consortium name="The Broad Institute Genome Sequencing Platform"/>
            <person name="Richards V.P."/>
            <person name="Palmer S.R."/>
            <person name="Pavinski Bitar P.D."/>
            <person name="Qin X."/>
            <person name="Weinstock G.M."/>
            <person name="Highlander S.K."/>
            <person name="Town C.D."/>
            <person name="Burne R.A."/>
            <person name="Stanhope M.J."/>
        </authorList>
    </citation>
    <scope>NUCLEOTIDE SEQUENCE [LARGE SCALE GENOMIC DNA]</scope>
    <source>
        <strain evidence="4 5">2285-97</strain>
    </source>
</reference>
<dbReference type="Proteomes" id="UP000005388">
    <property type="component" value="Unassembled WGS sequence"/>
</dbReference>
<sequence length="846" mass="95105">MKRYHKQILLCASVIAAASFSHSVFADQESVSTTQDSIETNQADLVVNSSQELNGKSDELTQESSMSNEAMENSSDLTASSITNNDKVTDEVPDDNQTTDYNTDVESQPQTNTNQEIKTNDSNSEVNLDNKVKVTSQITGTQVSINQFEPDKGQFDVTVDSSQSHENIEHIAVAVWSENSGQDDLKWYQTSQVENQKAVVSVDTKNHQYDIGVYNIHAYITYLDGQKEGIALKPIEIPLVKPDITINENTVTINYKRPAPNGSKYETAIWSTENDQDDLRWYKTDGKKILSIDRRLHKGNTYRIDSYISKNNTLKGFDSQIVSVKKEAVKEDVAKEPSTEVIRNENNYQVLIKEVNDTFEPVTLALKSSSDDSDLKWYNASKLQNGNYQVTINDSDFSNSQNLEATIYGMSTNGNMTKLKTVMLRANSERPKEPQIKMEKEQDGSYFLSFNNIPSDYQKLKIAVWSEKNGQDDLNWLDAKQVTDNQYQLYLSSSLLHEEGNYFLHVYGQQANGNMIGLFAKEISKQTVNRNDIILNQFYNNDLNSDDKAKLLFPLASETSKTKTSTGNTYIAGYDAWYIYNRFSETGETLSTSLGNAKDWLQNAQKEGYETGTIAKVDSIVTFDPNVDGASSDGHVAFVEHVNSDGSFIISELATPNRYNYNIRMIKPKSGINFIYRKNAIDKVTSNDDNPIKPVDSKKGDIKLSQFYNSQLTEEQQAILTYQSPSQKALKEGFDGNQYTKGYATWYVYNRAVETGHKVPSNLGNAEEWAKNASNQGIKVDDHPQVGDMVQFDPGVAYASQQGHVAFVEYVNSDGSFLISEMATPQAYQLNWRVLKAQSGMHFIHL</sequence>
<feature type="domain" description="Peptidase C51" evidence="3">
    <location>
        <begin position="550"/>
        <end position="676"/>
    </location>
</feature>
<evidence type="ECO:0000259" key="3">
    <source>
        <dbReference type="PROSITE" id="PS50911"/>
    </source>
</evidence>
<dbReference type="Gene3D" id="2.60.40.3760">
    <property type="match status" value="4"/>
</dbReference>
<accession>G5KFQ5</accession>